<organism evidence="1 2">
    <name type="scientific">Micromonospora deserti</name>
    <dbReference type="NCBI Taxonomy" id="2070366"/>
    <lineage>
        <taxon>Bacteria</taxon>
        <taxon>Bacillati</taxon>
        <taxon>Actinomycetota</taxon>
        <taxon>Actinomycetes</taxon>
        <taxon>Micromonosporales</taxon>
        <taxon>Micromonosporaceae</taxon>
        <taxon>Micromonospora</taxon>
    </lineage>
</organism>
<dbReference type="RefSeq" id="WP_111136618.1">
    <property type="nucleotide sequence ID" value="NZ_POUB01000236.1"/>
</dbReference>
<evidence type="ECO:0000313" key="2">
    <source>
        <dbReference type="Proteomes" id="UP000248749"/>
    </source>
</evidence>
<dbReference type="Proteomes" id="UP000248749">
    <property type="component" value="Unassembled WGS sequence"/>
</dbReference>
<reference evidence="1 2" key="1">
    <citation type="submission" date="2018-01" db="EMBL/GenBank/DDBJ databases">
        <title>Draft genome sequence of Salinispora sp. 13K206.</title>
        <authorList>
            <person name="Sahin N."/>
            <person name="Saygin H."/>
            <person name="Ay H."/>
        </authorList>
    </citation>
    <scope>NUCLEOTIDE SEQUENCE [LARGE SCALE GENOMIC DNA]</scope>
    <source>
        <strain evidence="1 2">13K206</strain>
    </source>
</reference>
<accession>A0A2W2BVD5</accession>
<name>A0A2W2BVD5_9ACTN</name>
<sequence>MRWDRRRAQTARQLTDFDSSVNMVRALGRFLRGRDHRAMSIGPGSVRLADALSALPGSLRRRMFRWTGALQGIPLHAVSQVDADDISYWATQQYPAGQYPALLIGSASGAAVHLAAALRAPYLPQTTLVAIRDRLTHPDDPVGAMRAVAPLATQVARRNPDLAVYHMHDPAQDRPMLEAMAYLRLKRLRLGRTYERFIEERLEPGGTLILLESTRDWRVRTLADRAYFQFGCLGGVSEDEYHDSGDRITDYLAREGSPYRRWEPPQPDTRRPEAEWGFDPALRSDVQRLAARRGYRLRRMVTVEPQQLSPLVADLYRWWYHERGLPANRLLAESYVQWDPLWVLRRAVVPFWLRFNMRASYDSLRRYLDGTEPYDEIHVNLFSQGLWSPGVVPTNQWRELASSRAERWGGLIGVDEAAYPADVGSSLRYQPAYRSLPDHHSLPPALQVEDIDRFLSTAPVGRYPVDWM</sequence>
<keyword evidence="2" id="KW-1185">Reference proteome</keyword>
<dbReference type="EMBL" id="POUB01000236">
    <property type="protein sequence ID" value="PZF90082.1"/>
    <property type="molecule type" value="Genomic_DNA"/>
</dbReference>
<evidence type="ECO:0000313" key="1">
    <source>
        <dbReference type="EMBL" id="PZF90082.1"/>
    </source>
</evidence>
<dbReference type="AlphaFoldDB" id="A0A2W2BVD5"/>
<comment type="caution">
    <text evidence="1">The sequence shown here is derived from an EMBL/GenBank/DDBJ whole genome shotgun (WGS) entry which is preliminary data.</text>
</comment>
<protein>
    <submittedName>
        <fullName evidence="1">Uncharacterized protein</fullName>
    </submittedName>
</protein>
<dbReference type="OrthoDB" id="501208at2"/>
<proteinExistence type="predicted"/>
<gene>
    <name evidence="1" type="ORF">C1I99_24810</name>
</gene>